<proteinExistence type="predicted"/>
<dbReference type="RefSeq" id="WP_213493808.1">
    <property type="nucleotide sequence ID" value="NZ_CP074694.1"/>
</dbReference>
<keyword evidence="2" id="KW-0732">Signal</keyword>
<dbReference type="PANTHER" id="PTHR35889:SF3">
    <property type="entry name" value="F-BOX DOMAIN-CONTAINING PROTEIN"/>
    <property type="match status" value="1"/>
</dbReference>
<dbReference type="PANTHER" id="PTHR35889">
    <property type="entry name" value="CYCLOINULO-OLIGOSACCHARIDE FRUCTANOTRANSFERASE-RELATED"/>
    <property type="match status" value="1"/>
</dbReference>
<evidence type="ECO:0000256" key="1">
    <source>
        <dbReference type="SAM" id="MobiDB-lite"/>
    </source>
</evidence>
<dbReference type="EMBL" id="CP074694">
    <property type="protein sequence ID" value="QVL29926.1"/>
    <property type="molecule type" value="Genomic_DNA"/>
</dbReference>
<dbReference type="Pfam" id="PF07583">
    <property type="entry name" value="PSCyt2"/>
    <property type="match status" value="1"/>
</dbReference>
<reference evidence="5" key="1">
    <citation type="submission" date="2021-05" db="EMBL/GenBank/DDBJ databases">
        <title>Complete genome sequence of the cellulolytic planctomycete Telmatocola sphagniphila SP2T and characterization of the first cellulase from planctomycetes.</title>
        <authorList>
            <person name="Rakitin A.L."/>
            <person name="Beletsky A.V."/>
            <person name="Naumoff D.G."/>
            <person name="Kulichevskaya I.S."/>
            <person name="Mardanov A.V."/>
            <person name="Ravin N.V."/>
            <person name="Dedysh S.N."/>
        </authorList>
    </citation>
    <scope>NUCLEOTIDE SEQUENCE</scope>
    <source>
        <strain evidence="5">SP2T</strain>
    </source>
</reference>
<evidence type="ECO:0000256" key="2">
    <source>
        <dbReference type="SAM" id="SignalP"/>
    </source>
</evidence>
<feature type="domain" description="DUF1549" evidence="3">
    <location>
        <begin position="36"/>
        <end position="216"/>
    </location>
</feature>
<feature type="region of interest" description="Disordered" evidence="1">
    <location>
        <begin position="258"/>
        <end position="287"/>
    </location>
</feature>
<dbReference type="Pfam" id="PF07587">
    <property type="entry name" value="PSD1"/>
    <property type="match status" value="1"/>
</dbReference>
<feature type="compositionally biased region" description="Basic and acidic residues" evidence="1">
    <location>
        <begin position="261"/>
        <end position="277"/>
    </location>
</feature>
<dbReference type="InterPro" id="IPR011444">
    <property type="entry name" value="DUF1549"/>
</dbReference>
<sequence>MRIFRLLLAAVCLLLAFQPVNAGDLLPAEQSIDRAINHYVQELLQKDHLQPAALADDATIIRRLTLDLVGRIPTPAETQAYVDSKDSNKKIQLVDHLMASPGFIRHQAAQFDAMMAPTGNPGSGRLSAYFNEALKANKSWKQIFQDLLLPNENDPKQKGSIEFLKARVSDLDRLTIDVSVLFFGVNVSCAQCHNHPLVQDWKQDHFYGMKSFFIRTVDNGGTIAEKEFGQLKFKPNKGSEKPATPLFLSGDKIELANFREPTSEEQKKDKERLEKNKANKTAPTPPAVSARAKLFEVALKPGNSQFFNKAIVNRLWHRFFGYGLVTPLDQMHSENPPNHPDLLEWLARDMVGHNYDLKRLIRGIVLSEPYARSSQYAGTAPPDPKYFAVARLKALTPMQYAVSLKIATTDPASFEKQKPEALEKKIEQLEGAARGFASLIAMPSDDFQIGVNEALLFSNNGRVVGDFLGEGQGTLIARMMGSPDSKQAIELAVRSIFCRPATNEEIQLFADYLQKRTDRSKEAYRQLVWAMISSAELRFNY</sequence>
<feature type="signal peptide" evidence="2">
    <location>
        <begin position="1"/>
        <end position="22"/>
    </location>
</feature>
<dbReference type="InterPro" id="IPR022655">
    <property type="entry name" value="DUF1553"/>
</dbReference>
<organism evidence="5 6">
    <name type="scientific">Telmatocola sphagniphila</name>
    <dbReference type="NCBI Taxonomy" id="1123043"/>
    <lineage>
        <taxon>Bacteria</taxon>
        <taxon>Pseudomonadati</taxon>
        <taxon>Planctomycetota</taxon>
        <taxon>Planctomycetia</taxon>
        <taxon>Gemmatales</taxon>
        <taxon>Gemmataceae</taxon>
    </lineage>
</organism>
<feature type="domain" description="DUF1553" evidence="4">
    <location>
        <begin position="291"/>
        <end position="397"/>
    </location>
</feature>
<dbReference type="AlphaFoldDB" id="A0A8E6B1K7"/>
<evidence type="ECO:0000313" key="5">
    <source>
        <dbReference type="EMBL" id="QVL29926.1"/>
    </source>
</evidence>
<name>A0A8E6B1K7_9BACT</name>
<feature type="chain" id="PRO_5034533180" evidence="2">
    <location>
        <begin position="23"/>
        <end position="541"/>
    </location>
</feature>
<gene>
    <name evidence="5" type="ORF">KIH39_13715</name>
</gene>
<evidence type="ECO:0000259" key="3">
    <source>
        <dbReference type="Pfam" id="PF07583"/>
    </source>
</evidence>
<protein>
    <submittedName>
        <fullName evidence="5">DUF1553 domain-containing protein</fullName>
    </submittedName>
</protein>
<accession>A0A8E6B1K7</accession>
<keyword evidence="6" id="KW-1185">Reference proteome</keyword>
<dbReference type="Proteomes" id="UP000676194">
    <property type="component" value="Chromosome"/>
</dbReference>
<dbReference type="KEGG" id="tsph:KIH39_13715"/>
<evidence type="ECO:0000259" key="4">
    <source>
        <dbReference type="Pfam" id="PF07587"/>
    </source>
</evidence>
<evidence type="ECO:0000313" key="6">
    <source>
        <dbReference type="Proteomes" id="UP000676194"/>
    </source>
</evidence>